<dbReference type="Pfam" id="PF00188">
    <property type="entry name" value="CAP"/>
    <property type="match status" value="1"/>
</dbReference>
<dbReference type="AlphaFoldDB" id="A0A5J4NMI9"/>
<feature type="domain" description="SCP" evidence="1">
    <location>
        <begin position="48"/>
        <end position="83"/>
    </location>
</feature>
<sequence length="86" mass="9278">MDTTCNRQNQDLPQSVCGLTSTNTMTSIRVSAAKECADITLNESVYSYYPQMVWAKTTHVGCGVRDCNGVGSFPYGLSIVCNYGPG</sequence>
<proteinExistence type="predicted"/>
<name>A0A5J4NMI9_9TREM</name>
<dbReference type="InterPro" id="IPR014044">
    <property type="entry name" value="CAP_dom"/>
</dbReference>
<reference evidence="2 3" key="1">
    <citation type="journal article" date="2019" name="Gigascience">
        <title>Whole-genome sequence of the oriental lung fluke Paragonimus westermani.</title>
        <authorList>
            <person name="Oey H."/>
            <person name="Zakrzewski M."/>
            <person name="Narain K."/>
            <person name="Devi K.R."/>
            <person name="Agatsuma T."/>
            <person name="Nawaratna S."/>
            <person name="Gobert G.N."/>
            <person name="Jones M.K."/>
            <person name="Ragan M.A."/>
            <person name="McManus D.P."/>
            <person name="Krause L."/>
        </authorList>
    </citation>
    <scope>NUCLEOTIDE SEQUENCE [LARGE SCALE GENOMIC DNA]</scope>
    <source>
        <strain evidence="2 3">IND2009</strain>
    </source>
</reference>
<organism evidence="2 3">
    <name type="scientific">Paragonimus westermani</name>
    <dbReference type="NCBI Taxonomy" id="34504"/>
    <lineage>
        <taxon>Eukaryota</taxon>
        <taxon>Metazoa</taxon>
        <taxon>Spiralia</taxon>
        <taxon>Lophotrochozoa</taxon>
        <taxon>Platyhelminthes</taxon>
        <taxon>Trematoda</taxon>
        <taxon>Digenea</taxon>
        <taxon>Plagiorchiida</taxon>
        <taxon>Troglotremata</taxon>
        <taxon>Troglotrematidae</taxon>
        <taxon>Paragonimus</taxon>
    </lineage>
</organism>
<comment type="caution">
    <text evidence="2">The sequence shown here is derived from an EMBL/GenBank/DDBJ whole genome shotgun (WGS) entry which is preliminary data.</text>
</comment>
<dbReference type="InterPro" id="IPR035940">
    <property type="entry name" value="CAP_sf"/>
</dbReference>
<gene>
    <name evidence="2" type="ORF">DEA37_0012030</name>
</gene>
<dbReference type="Gene3D" id="3.40.33.10">
    <property type="entry name" value="CAP"/>
    <property type="match status" value="1"/>
</dbReference>
<protein>
    <recommendedName>
        <fullName evidence="1">SCP domain-containing protein</fullName>
    </recommendedName>
</protein>
<keyword evidence="3" id="KW-1185">Reference proteome</keyword>
<evidence type="ECO:0000259" key="1">
    <source>
        <dbReference type="Pfam" id="PF00188"/>
    </source>
</evidence>
<evidence type="ECO:0000313" key="3">
    <source>
        <dbReference type="Proteomes" id="UP000324629"/>
    </source>
</evidence>
<accession>A0A5J4NMI9</accession>
<dbReference type="EMBL" id="QNGE01001819">
    <property type="protein sequence ID" value="KAA3676771.1"/>
    <property type="molecule type" value="Genomic_DNA"/>
</dbReference>
<dbReference type="Proteomes" id="UP000324629">
    <property type="component" value="Unassembled WGS sequence"/>
</dbReference>
<evidence type="ECO:0000313" key="2">
    <source>
        <dbReference type="EMBL" id="KAA3676771.1"/>
    </source>
</evidence>
<dbReference type="SUPFAM" id="SSF55797">
    <property type="entry name" value="PR-1-like"/>
    <property type="match status" value="1"/>
</dbReference>